<evidence type="ECO:0000313" key="2">
    <source>
        <dbReference type="Proteomes" id="UP001497535"/>
    </source>
</evidence>
<protein>
    <submittedName>
        <fullName evidence="1">Uncharacterized protein</fullName>
    </submittedName>
</protein>
<gene>
    <name evidence="1" type="ORF">MENTE1834_LOCUS3614</name>
</gene>
<keyword evidence="2" id="KW-1185">Reference proteome</keyword>
<organism evidence="1 2">
    <name type="scientific">Meloidogyne enterolobii</name>
    <name type="common">Root-knot nematode worm</name>
    <name type="synonym">Meloidogyne mayaguensis</name>
    <dbReference type="NCBI Taxonomy" id="390850"/>
    <lineage>
        <taxon>Eukaryota</taxon>
        <taxon>Metazoa</taxon>
        <taxon>Ecdysozoa</taxon>
        <taxon>Nematoda</taxon>
        <taxon>Chromadorea</taxon>
        <taxon>Rhabditida</taxon>
        <taxon>Tylenchina</taxon>
        <taxon>Tylenchomorpha</taxon>
        <taxon>Tylenchoidea</taxon>
        <taxon>Meloidogynidae</taxon>
        <taxon>Meloidogyninae</taxon>
        <taxon>Meloidogyne</taxon>
    </lineage>
</organism>
<name>A0ACB0XU82_MELEN</name>
<evidence type="ECO:0000313" key="1">
    <source>
        <dbReference type="EMBL" id="CAK5017757.1"/>
    </source>
</evidence>
<accession>A0ACB0XU82</accession>
<dbReference type="EMBL" id="CAVMJV010000003">
    <property type="protein sequence ID" value="CAK5017757.1"/>
    <property type="molecule type" value="Genomic_DNA"/>
</dbReference>
<reference evidence="1" key="1">
    <citation type="submission" date="2023-11" db="EMBL/GenBank/DDBJ databases">
        <authorList>
            <person name="Poullet M."/>
        </authorList>
    </citation>
    <scope>NUCLEOTIDE SEQUENCE</scope>
    <source>
        <strain evidence="1">E1834</strain>
    </source>
</reference>
<comment type="caution">
    <text evidence="1">The sequence shown here is derived from an EMBL/GenBank/DDBJ whole genome shotgun (WGS) entry which is preliminary data.</text>
</comment>
<dbReference type="Proteomes" id="UP001497535">
    <property type="component" value="Unassembled WGS sequence"/>
</dbReference>
<proteinExistence type="predicted"/>
<sequence length="76" mass="8968">MFFAFYSLPEKLITFVLKNNEKLVFPGYPPFSFFFFLPSASKKHFSFTLFMHFARSSFLLLYPLSLRMCGSGYVRN</sequence>